<feature type="transmembrane region" description="Helical" evidence="3">
    <location>
        <begin position="293"/>
        <end position="311"/>
    </location>
</feature>
<dbReference type="InterPro" id="IPR012429">
    <property type="entry name" value="HGSNAT_cat"/>
</dbReference>
<dbReference type="PaxDb" id="4113-PGSC0003DMT400063561"/>
<proteinExistence type="predicted"/>
<dbReference type="InterPro" id="IPR047575">
    <property type="entry name" value="Sm"/>
</dbReference>
<feature type="transmembrane region" description="Helical" evidence="3">
    <location>
        <begin position="184"/>
        <end position="201"/>
    </location>
</feature>
<keyword evidence="3" id="KW-0472">Membrane</keyword>
<dbReference type="PROSITE" id="PS52002">
    <property type="entry name" value="SM"/>
    <property type="match status" value="1"/>
</dbReference>
<feature type="domain" description="Sm" evidence="4">
    <location>
        <begin position="1"/>
        <end position="57"/>
    </location>
</feature>
<keyword evidence="1" id="KW-0507">mRNA processing</keyword>
<dbReference type="HOGENOM" id="CLU_029171_2_0_1"/>
<evidence type="ECO:0000256" key="2">
    <source>
        <dbReference type="SAM" id="MobiDB-lite"/>
    </source>
</evidence>
<reference evidence="5" key="2">
    <citation type="submission" date="2015-06" db="UniProtKB">
        <authorList>
            <consortium name="EnsemblPlants"/>
        </authorList>
    </citation>
    <scope>IDENTIFICATION</scope>
    <source>
        <strain evidence="5">DM1-3 516 R44</strain>
    </source>
</reference>
<dbReference type="OMA" id="WHGFTFY"/>
<dbReference type="eggNOG" id="KOG3293">
    <property type="taxonomic scope" value="Eukaryota"/>
</dbReference>
<feature type="transmembrane region" description="Helical" evidence="3">
    <location>
        <begin position="533"/>
        <end position="553"/>
    </location>
</feature>
<evidence type="ECO:0000256" key="1">
    <source>
        <dbReference type="ARBA" id="ARBA00022728"/>
    </source>
</evidence>
<keyword evidence="3" id="KW-1133">Transmembrane helix</keyword>
<feature type="transmembrane region" description="Helical" evidence="3">
    <location>
        <begin position="221"/>
        <end position="242"/>
    </location>
</feature>
<evidence type="ECO:0000259" key="4">
    <source>
        <dbReference type="PROSITE" id="PS52002"/>
    </source>
</evidence>
<keyword evidence="6" id="KW-1185">Reference proteome</keyword>
<dbReference type="eggNOG" id="KOG4683">
    <property type="taxonomic scope" value="Eukaryota"/>
</dbReference>
<dbReference type="Gramene" id="PGSC0003DMT400063561">
    <property type="protein sequence ID" value="PGSC0003DMT400063561"/>
    <property type="gene ID" value="PGSC0003DMG400024713"/>
</dbReference>
<keyword evidence="3" id="KW-0812">Transmembrane</keyword>
<dbReference type="AlphaFoldDB" id="M1CAT9"/>
<dbReference type="PANTHER" id="PTHR31061">
    <property type="entry name" value="LD22376P"/>
    <property type="match status" value="1"/>
</dbReference>
<dbReference type="PANTHER" id="PTHR31061:SF25">
    <property type="entry name" value="HEPARAN-ALPHA-GLUCOSAMINIDE N-ACETYLTRANSFERASE-LIKE PROTEIN (DUF1624)"/>
    <property type="match status" value="1"/>
</dbReference>
<dbReference type="InterPro" id="IPR001163">
    <property type="entry name" value="Sm_dom_euk/arc"/>
</dbReference>
<reference evidence="6" key="1">
    <citation type="journal article" date="2011" name="Nature">
        <title>Genome sequence and analysis of the tuber crop potato.</title>
        <authorList>
            <consortium name="The Potato Genome Sequencing Consortium"/>
        </authorList>
    </citation>
    <scope>NUCLEOTIDE SEQUENCE [LARGE SCALE GENOMIC DNA]</scope>
    <source>
        <strain evidence="6">cv. DM1-3 516 R44</strain>
    </source>
</reference>
<accession>M1CAT9</accession>
<dbReference type="ExpressionAtlas" id="M1CAT9">
    <property type="expression patterns" value="baseline"/>
</dbReference>
<sequence>LKNGETYNGHLVNCDTWMNIHLREVICTSKDGDRFWRMPECYIRGNTIKYLRVPDELICGVWAYGAKLTLTYLESEQERIENRVEKLKEVIDKVQEETKSRGDRKPPGVGGRGRGRGGRDEGAAGRQAKGIGRGMEDAGAKGRGKGGPGAKSGGKDMEHVIVESQEMEKEEEEEEVKPQKTKRVASLDIFRGLTVALMVLVDDAGGEWPMIGHAPWNGCNLADFVMPFFLFIVGMAIALALKRIPEKLVAIRKVILRTLKLLFWGLLLQGGYFHDLDKLKYGVDMNMIRLCGILQRIALAYLIVAIIEITTRQAQSKELPTGWFSIFKLYSWQWVIGACVLVVYLATLYGTYVPDWNFVVQNPDSVDFGKTLTVTCNVRGNLDPPCNAVGYIDRQILGINHMYPRPAWKRSKSCTKNSPYEGPFKDDAPSWCWAPFEPEGILSSISAILSTVLGVHFGHVLIHMKVKSKSSRLDRLTKLKQTIPLNKQLYTFSYVCVTSGAAALVFSAFYILVDILNLKYIFLPLEWIGMNAMLVYVMAAAGIFAGFINGWYYEDPHNTLIYWIKKHIFIGVWHSTRVGTLLYVIFAEILFWAIVAGLLHRLGVYWKL</sequence>
<dbReference type="SMART" id="SM00651">
    <property type="entry name" value="Sm"/>
    <property type="match status" value="1"/>
</dbReference>
<feature type="region of interest" description="Disordered" evidence="2">
    <location>
        <begin position="95"/>
        <end position="156"/>
    </location>
</feature>
<dbReference type="FunCoup" id="M1CAT9">
    <property type="interactions" value="1569"/>
</dbReference>
<dbReference type="GO" id="GO:0000956">
    <property type="term" value="P:nuclear-transcribed mRNA catabolic process"/>
    <property type="evidence" value="ECO:0007669"/>
    <property type="project" value="InterPro"/>
</dbReference>
<evidence type="ECO:0000313" key="5">
    <source>
        <dbReference type="EnsemblPlants" id="PGSC0003DMT400063561"/>
    </source>
</evidence>
<organism evidence="5 6">
    <name type="scientific">Solanum tuberosum</name>
    <name type="common">Potato</name>
    <dbReference type="NCBI Taxonomy" id="4113"/>
    <lineage>
        <taxon>Eukaryota</taxon>
        <taxon>Viridiplantae</taxon>
        <taxon>Streptophyta</taxon>
        <taxon>Embryophyta</taxon>
        <taxon>Tracheophyta</taxon>
        <taxon>Spermatophyta</taxon>
        <taxon>Magnoliopsida</taxon>
        <taxon>eudicotyledons</taxon>
        <taxon>Gunneridae</taxon>
        <taxon>Pentapetalae</taxon>
        <taxon>asterids</taxon>
        <taxon>lamiids</taxon>
        <taxon>Solanales</taxon>
        <taxon>Solanaceae</taxon>
        <taxon>Solanoideae</taxon>
        <taxon>Solaneae</taxon>
        <taxon>Solanum</taxon>
    </lineage>
</organism>
<feature type="transmembrane region" description="Helical" evidence="3">
    <location>
        <begin position="441"/>
        <end position="462"/>
    </location>
</feature>
<dbReference type="GO" id="GO:0003723">
    <property type="term" value="F:RNA binding"/>
    <property type="evidence" value="ECO:0007669"/>
    <property type="project" value="InterPro"/>
</dbReference>
<keyword evidence="1" id="KW-0747">Spliceosome</keyword>
<dbReference type="SUPFAM" id="SSF50182">
    <property type="entry name" value="Sm-like ribonucleoproteins"/>
    <property type="match status" value="1"/>
</dbReference>
<protein>
    <recommendedName>
        <fullName evidence="4">Sm domain-containing protein</fullName>
    </recommendedName>
</protein>
<evidence type="ECO:0000256" key="3">
    <source>
        <dbReference type="SAM" id="Phobius"/>
    </source>
</evidence>
<dbReference type="Proteomes" id="UP000011115">
    <property type="component" value="Unassembled WGS sequence"/>
</dbReference>
<dbReference type="EnsemblPlants" id="PGSC0003DMT400063561">
    <property type="protein sequence ID" value="PGSC0003DMT400063561"/>
    <property type="gene ID" value="PGSC0003DMG400024713"/>
</dbReference>
<dbReference type="GO" id="GO:0000398">
    <property type="term" value="P:mRNA splicing, via spliceosome"/>
    <property type="evidence" value="ECO:0007669"/>
    <property type="project" value="InterPro"/>
</dbReference>
<dbReference type="InterPro" id="IPR034101">
    <property type="entry name" value="Lsm4"/>
</dbReference>
<dbReference type="InterPro" id="IPR010920">
    <property type="entry name" value="LSM_dom_sf"/>
</dbReference>
<name>M1CAT9_SOLTU</name>
<dbReference type="GO" id="GO:0005681">
    <property type="term" value="C:spliceosomal complex"/>
    <property type="evidence" value="ECO:0007669"/>
    <property type="project" value="UniProtKB-KW"/>
</dbReference>
<dbReference type="Pfam" id="PF01423">
    <property type="entry name" value="LSM"/>
    <property type="match status" value="1"/>
</dbReference>
<dbReference type="InParanoid" id="M1CAT9"/>
<feature type="transmembrane region" description="Helical" evidence="3">
    <location>
        <begin position="254"/>
        <end position="273"/>
    </location>
</feature>
<feature type="transmembrane region" description="Helical" evidence="3">
    <location>
        <begin position="574"/>
        <end position="599"/>
    </location>
</feature>
<dbReference type="CDD" id="cd01723">
    <property type="entry name" value="LSm4"/>
    <property type="match status" value="1"/>
</dbReference>
<feature type="transmembrane region" description="Helical" evidence="3">
    <location>
        <begin position="332"/>
        <end position="352"/>
    </location>
</feature>
<dbReference type="Gene3D" id="2.30.30.100">
    <property type="match status" value="1"/>
</dbReference>
<keyword evidence="1" id="KW-0508">mRNA splicing</keyword>
<feature type="transmembrane region" description="Helical" evidence="3">
    <location>
        <begin position="489"/>
        <end position="513"/>
    </location>
</feature>
<dbReference type="Pfam" id="PF07786">
    <property type="entry name" value="HGSNAT_cat"/>
    <property type="match status" value="1"/>
</dbReference>
<feature type="compositionally biased region" description="Basic and acidic residues" evidence="2">
    <location>
        <begin position="95"/>
        <end position="106"/>
    </location>
</feature>
<evidence type="ECO:0000313" key="6">
    <source>
        <dbReference type="Proteomes" id="UP000011115"/>
    </source>
</evidence>